<keyword evidence="1" id="KW-0862">Zinc</keyword>
<evidence type="ECO:0000313" key="5">
    <source>
        <dbReference type="Proteomes" id="UP000007978"/>
    </source>
</evidence>
<evidence type="ECO:0000259" key="3">
    <source>
        <dbReference type="PROSITE" id="PS50157"/>
    </source>
</evidence>
<gene>
    <name evidence="4" type="ORF">FPSE_05010</name>
</gene>
<feature type="region of interest" description="Disordered" evidence="2">
    <location>
        <begin position="231"/>
        <end position="306"/>
    </location>
</feature>
<evidence type="ECO:0000313" key="4">
    <source>
        <dbReference type="EMBL" id="EKJ74836.1"/>
    </source>
</evidence>
<dbReference type="GO" id="GO:0008270">
    <property type="term" value="F:zinc ion binding"/>
    <property type="evidence" value="ECO:0007669"/>
    <property type="project" value="UniProtKB-KW"/>
</dbReference>
<name>K3UR61_FUSPC</name>
<protein>
    <recommendedName>
        <fullName evidence="3">C2H2-type domain-containing protein</fullName>
    </recommendedName>
</protein>
<proteinExistence type="predicted"/>
<reference evidence="4 5" key="1">
    <citation type="journal article" date="2012" name="PLoS Pathog.">
        <title>Comparative pathogenomics reveals horizontally acquired novel virulence genes in fungi infecting cereal hosts.</title>
        <authorList>
            <person name="Gardiner D.M."/>
            <person name="McDonald M.C."/>
            <person name="Covarelli L."/>
            <person name="Solomon P.S."/>
            <person name="Rusu A.G."/>
            <person name="Marshall M."/>
            <person name="Kazan K."/>
            <person name="Chakraborty S."/>
            <person name="McDonald B.A."/>
            <person name="Manners J.M."/>
        </authorList>
    </citation>
    <scope>NUCLEOTIDE SEQUENCE [LARGE SCALE GENOMIC DNA]</scope>
    <source>
        <strain evidence="4 5">CS3096</strain>
    </source>
</reference>
<sequence length="553" mass="61625">MFPPYATPEPDINDQYQPQGTPYNKPVANFTWAMPDSLGPINTNNLSQYGYTSAESPLVMSASSNGYPSADLALLSRSNFNPQTNFLAGAEWSWPNTQHGSYSQSLVPTGTPHAREVLAKLRTCIHLFLSTRQILRNVRQKNRRHSASDCHPWITGPKNVSYPVPTLNTSGSDLGVLGNLSNEQQANLLNFPDYTGYTDCAWPNNALCVFGSGDNNLLLPPQERIPRRITELHEDDGVPRMERGLPDLTIKPNASKNAQPRTRRKVSNLKQSKKRPIACVDVEGSSDDDTDEGVKDKKRPKGSPTGTLFACPFYKHDPVKYKNSRSCVGPGWRSVHRVKEHIFRSHKLPEHQCPRCFESFETDRALSEHSRSHVQCQLLSGFAQEGINASQEKLLHVRAKKNNAASHVEKVEVEEDRWSEMYKIIFPDEEQPSSPYYNRAQLTIDEFGKSIMDDFNQRLSAKASCLGIQPSHLIPLFSVLQESVRSVQQGGANSNNQQSQLTAVQPQLSQPSVFAGSQFSAIGNDIVVDDQFMAQMLSDPTLGISQTGCWNTL</sequence>
<evidence type="ECO:0000256" key="2">
    <source>
        <dbReference type="SAM" id="MobiDB-lite"/>
    </source>
</evidence>
<dbReference type="EMBL" id="AFNW01000103">
    <property type="protein sequence ID" value="EKJ74836.1"/>
    <property type="molecule type" value="Genomic_DNA"/>
</dbReference>
<organism evidence="4 5">
    <name type="scientific">Fusarium pseudograminearum (strain CS3096)</name>
    <name type="common">Wheat and barley crown-rot fungus</name>
    <dbReference type="NCBI Taxonomy" id="1028729"/>
    <lineage>
        <taxon>Eukaryota</taxon>
        <taxon>Fungi</taxon>
        <taxon>Dikarya</taxon>
        <taxon>Ascomycota</taxon>
        <taxon>Pezizomycotina</taxon>
        <taxon>Sordariomycetes</taxon>
        <taxon>Hypocreomycetidae</taxon>
        <taxon>Hypocreales</taxon>
        <taxon>Nectriaceae</taxon>
        <taxon>Fusarium</taxon>
    </lineage>
</organism>
<dbReference type="PANTHER" id="PTHR38166:SF1">
    <property type="entry name" value="C2H2-TYPE DOMAIN-CONTAINING PROTEIN"/>
    <property type="match status" value="1"/>
</dbReference>
<dbReference type="GeneID" id="20363628"/>
<dbReference type="Proteomes" id="UP000007978">
    <property type="component" value="Chromosome 1"/>
</dbReference>
<dbReference type="HOGENOM" id="CLU_499691_0_0_1"/>
<keyword evidence="1" id="KW-0863">Zinc-finger</keyword>
<dbReference type="PROSITE" id="PS00028">
    <property type="entry name" value="ZINC_FINGER_C2H2_1"/>
    <property type="match status" value="1"/>
</dbReference>
<dbReference type="InterPro" id="IPR013087">
    <property type="entry name" value="Znf_C2H2_type"/>
</dbReference>
<feature type="region of interest" description="Disordered" evidence="2">
    <location>
        <begin position="1"/>
        <end position="21"/>
    </location>
</feature>
<evidence type="ECO:0000256" key="1">
    <source>
        <dbReference type="PROSITE-ProRule" id="PRU00042"/>
    </source>
</evidence>
<dbReference type="RefSeq" id="XP_009256403.1">
    <property type="nucleotide sequence ID" value="XM_009258128.1"/>
</dbReference>
<keyword evidence="5" id="KW-1185">Reference proteome</keyword>
<dbReference type="PANTHER" id="PTHR38166">
    <property type="entry name" value="C2H2-TYPE DOMAIN-CONTAINING PROTEIN-RELATED"/>
    <property type="match status" value="1"/>
</dbReference>
<dbReference type="eggNOG" id="ENOG502SAWK">
    <property type="taxonomic scope" value="Eukaryota"/>
</dbReference>
<dbReference type="AlphaFoldDB" id="K3UR61"/>
<keyword evidence="1" id="KW-0479">Metal-binding</keyword>
<accession>K3UR61</accession>
<dbReference type="OrthoDB" id="4161727at2759"/>
<comment type="caution">
    <text evidence="4">The sequence shown here is derived from an EMBL/GenBank/DDBJ whole genome shotgun (WGS) entry which is preliminary data.</text>
</comment>
<dbReference type="PROSITE" id="PS50157">
    <property type="entry name" value="ZINC_FINGER_C2H2_2"/>
    <property type="match status" value="1"/>
</dbReference>
<dbReference type="KEGG" id="fpu:FPSE_05010"/>
<feature type="compositionally biased region" description="Basic residues" evidence="2">
    <location>
        <begin position="261"/>
        <end position="276"/>
    </location>
</feature>
<feature type="domain" description="C2H2-type" evidence="3">
    <location>
        <begin position="351"/>
        <end position="373"/>
    </location>
</feature>
<feature type="compositionally biased region" description="Basic and acidic residues" evidence="2">
    <location>
        <begin position="231"/>
        <end position="245"/>
    </location>
</feature>